<keyword evidence="1" id="KW-0378">Hydrolase</keyword>
<gene>
    <name evidence="1" type="ORF">L1785_18645</name>
</gene>
<evidence type="ECO:0000313" key="1">
    <source>
        <dbReference type="EMBL" id="MCF4122998.1"/>
    </source>
</evidence>
<dbReference type="Pfam" id="PF08282">
    <property type="entry name" value="Hydrolase_3"/>
    <property type="match status" value="2"/>
</dbReference>
<dbReference type="PROSITE" id="PS01229">
    <property type="entry name" value="COF_2"/>
    <property type="match status" value="1"/>
</dbReference>
<dbReference type="EMBL" id="JAKGSG010000053">
    <property type="protein sequence ID" value="MCF4122998.1"/>
    <property type="molecule type" value="Genomic_DNA"/>
</dbReference>
<dbReference type="SUPFAM" id="SSF56784">
    <property type="entry name" value="HAD-like"/>
    <property type="match status" value="1"/>
</dbReference>
<organism evidence="1 2">
    <name type="scientific">Antribacter soli</name>
    <dbReference type="NCBI Taxonomy" id="2910976"/>
    <lineage>
        <taxon>Bacteria</taxon>
        <taxon>Bacillati</taxon>
        <taxon>Actinomycetota</taxon>
        <taxon>Actinomycetes</taxon>
        <taxon>Micrococcales</taxon>
        <taxon>Promicromonosporaceae</taxon>
        <taxon>Antribacter</taxon>
    </lineage>
</organism>
<dbReference type="GO" id="GO:0016791">
    <property type="term" value="F:phosphatase activity"/>
    <property type="evidence" value="ECO:0007669"/>
    <property type="project" value="UniProtKB-ARBA"/>
</dbReference>
<accession>A0AA41U8G9</accession>
<dbReference type="Gene3D" id="3.40.50.1000">
    <property type="entry name" value="HAD superfamily/HAD-like"/>
    <property type="match status" value="1"/>
</dbReference>
<dbReference type="GO" id="GO:0005829">
    <property type="term" value="C:cytosol"/>
    <property type="evidence" value="ECO:0007669"/>
    <property type="project" value="TreeGrafter"/>
</dbReference>
<keyword evidence="2" id="KW-1185">Reference proteome</keyword>
<evidence type="ECO:0000313" key="2">
    <source>
        <dbReference type="Proteomes" id="UP001165405"/>
    </source>
</evidence>
<dbReference type="InterPro" id="IPR023214">
    <property type="entry name" value="HAD_sf"/>
</dbReference>
<sequence>MTSVPDRAADPLLVALDIDGTLVPEGTCNLPDVTRQAVADVVGGGHHIVLATGRSLVGVLPLANALGLDGAWIVCSNGAVTARLDRTWPCSYRVESCQTLDIEPVLKLARRLCPAVRIAVEEVGWGYHVSEPFGPDQVNGRQLVVSDEDLTAEPAPRVILSAPSAAALLLEPVRSLGVTVNPASSSWLDVTPPGLSKASALETVRRRLAVEAEHTVFVGDGVNDIEAMAWASRSFAMGHAPMLVQDTADHVTGTLAEHGAAMVLRDLLAAPARASAEAQALAGAGS</sequence>
<proteinExistence type="predicted"/>
<dbReference type="RefSeq" id="WP_236090803.1">
    <property type="nucleotide sequence ID" value="NZ_JAKGSG010000053.1"/>
</dbReference>
<dbReference type="Gene3D" id="3.30.1240.10">
    <property type="match status" value="1"/>
</dbReference>
<dbReference type="AlphaFoldDB" id="A0AA41U8G9"/>
<dbReference type="GO" id="GO:0000287">
    <property type="term" value="F:magnesium ion binding"/>
    <property type="evidence" value="ECO:0007669"/>
    <property type="project" value="TreeGrafter"/>
</dbReference>
<reference evidence="1" key="1">
    <citation type="submission" date="2022-01" db="EMBL/GenBank/DDBJ databases">
        <title>Antribacter sp. nov., isolated from Guizhou of China.</title>
        <authorList>
            <person name="Chengliang C."/>
            <person name="Ya Z."/>
        </authorList>
    </citation>
    <scope>NUCLEOTIDE SEQUENCE</scope>
    <source>
        <strain evidence="1">KLBMP 9083</strain>
    </source>
</reference>
<dbReference type="PANTHER" id="PTHR10000:SF8">
    <property type="entry name" value="HAD SUPERFAMILY HYDROLASE-LIKE, TYPE 3"/>
    <property type="match status" value="1"/>
</dbReference>
<protein>
    <submittedName>
        <fullName evidence="1">Cof-type HAD-IIB family hydrolase</fullName>
    </submittedName>
</protein>
<dbReference type="Proteomes" id="UP001165405">
    <property type="component" value="Unassembled WGS sequence"/>
</dbReference>
<dbReference type="PANTHER" id="PTHR10000">
    <property type="entry name" value="PHOSPHOSERINE PHOSPHATASE"/>
    <property type="match status" value="1"/>
</dbReference>
<name>A0AA41U8G9_9MICO</name>
<comment type="caution">
    <text evidence="1">The sequence shown here is derived from an EMBL/GenBank/DDBJ whole genome shotgun (WGS) entry which is preliminary data.</text>
</comment>
<dbReference type="InterPro" id="IPR036412">
    <property type="entry name" value="HAD-like_sf"/>
</dbReference>